<dbReference type="InterPro" id="IPR053343">
    <property type="entry name" value="PSII_mRNA-binding_protein"/>
</dbReference>
<feature type="repeat" description="PPR" evidence="2">
    <location>
        <begin position="667"/>
        <end position="701"/>
    </location>
</feature>
<name>A0A834GC08_RHOSS</name>
<reference evidence="6" key="1">
    <citation type="submission" date="2019-11" db="EMBL/GenBank/DDBJ databases">
        <authorList>
            <person name="Liu Y."/>
            <person name="Hou J."/>
            <person name="Li T.-Q."/>
            <person name="Guan C.-H."/>
            <person name="Wu X."/>
            <person name="Wu H.-Z."/>
            <person name="Ling F."/>
            <person name="Zhang R."/>
            <person name="Shi X.-G."/>
            <person name="Ren J.-P."/>
            <person name="Chen E.-F."/>
            <person name="Sun J.-M."/>
        </authorList>
    </citation>
    <scope>NUCLEOTIDE SEQUENCE</scope>
    <source>
        <strain evidence="6">Adult_tree_wgs_1</strain>
        <tissue evidence="6">Leaves</tissue>
    </source>
</reference>
<keyword evidence="4" id="KW-0812">Transmembrane</keyword>
<dbReference type="PANTHER" id="PTHR47940:SF1">
    <property type="entry name" value="PROTEIN LOW PHOTOSYNTHETIC EFFICIENCY 1, CHLOROPLASTIC"/>
    <property type="match status" value="1"/>
</dbReference>
<dbReference type="InterPro" id="IPR011990">
    <property type="entry name" value="TPR-like_helical_dom_sf"/>
</dbReference>
<comment type="caution">
    <text evidence="6">The sequence shown here is derived from an EMBL/GenBank/DDBJ whole genome shotgun (WGS) entry which is preliminary data.</text>
</comment>
<feature type="repeat" description="PPR" evidence="2">
    <location>
        <begin position="562"/>
        <end position="596"/>
    </location>
</feature>
<dbReference type="PROSITE" id="PS51375">
    <property type="entry name" value="PPR"/>
    <property type="match status" value="7"/>
</dbReference>
<feature type="transmembrane region" description="Helical" evidence="4">
    <location>
        <begin position="790"/>
        <end position="809"/>
    </location>
</feature>
<evidence type="ECO:0000313" key="6">
    <source>
        <dbReference type="EMBL" id="KAF7130774.1"/>
    </source>
</evidence>
<feature type="domain" description="PROP1-like PPR" evidence="5">
    <location>
        <begin position="530"/>
        <end position="697"/>
    </location>
</feature>
<organism evidence="6 7">
    <name type="scientific">Rhododendron simsii</name>
    <name type="common">Sims's rhododendron</name>
    <dbReference type="NCBI Taxonomy" id="118357"/>
    <lineage>
        <taxon>Eukaryota</taxon>
        <taxon>Viridiplantae</taxon>
        <taxon>Streptophyta</taxon>
        <taxon>Embryophyta</taxon>
        <taxon>Tracheophyta</taxon>
        <taxon>Spermatophyta</taxon>
        <taxon>Magnoliopsida</taxon>
        <taxon>eudicotyledons</taxon>
        <taxon>Gunneridae</taxon>
        <taxon>Pentapetalae</taxon>
        <taxon>asterids</taxon>
        <taxon>Ericales</taxon>
        <taxon>Ericaceae</taxon>
        <taxon>Ericoideae</taxon>
        <taxon>Rhodoreae</taxon>
        <taxon>Rhododendron</taxon>
    </lineage>
</organism>
<evidence type="ECO:0000256" key="1">
    <source>
        <dbReference type="ARBA" id="ARBA00022737"/>
    </source>
</evidence>
<dbReference type="PANTHER" id="PTHR47940">
    <property type="entry name" value="OS12G0283900 PROTEIN"/>
    <property type="match status" value="1"/>
</dbReference>
<gene>
    <name evidence="6" type="ORF">RHSIM_Rhsim10G0012800</name>
</gene>
<feature type="repeat" description="PPR" evidence="2">
    <location>
        <begin position="254"/>
        <end position="288"/>
    </location>
</feature>
<keyword evidence="7" id="KW-1185">Reference proteome</keyword>
<evidence type="ECO:0000256" key="3">
    <source>
        <dbReference type="SAM" id="MobiDB-lite"/>
    </source>
</evidence>
<keyword evidence="4" id="KW-0472">Membrane</keyword>
<dbReference type="Pfam" id="PF13041">
    <property type="entry name" value="PPR_2"/>
    <property type="match status" value="1"/>
</dbReference>
<dbReference type="InterPro" id="IPR002885">
    <property type="entry name" value="PPR_rpt"/>
</dbReference>
<feature type="repeat" description="PPR" evidence="2">
    <location>
        <begin position="289"/>
        <end position="323"/>
    </location>
</feature>
<dbReference type="Gene3D" id="1.25.40.10">
    <property type="entry name" value="Tetratricopeptide repeat domain"/>
    <property type="match status" value="4"/>
</dbReference>
<dbReference type="OrthoDB" id="185373at2759"/>
<keyword evidence="1" id="KW-0677">Repeat</keyword>
<dbReference type="Pfam" id="PF17177">
    <property type="entry name" value="PPR_long"/>
    <property type="match status" value="1"/>
</dbReference>
<dbReference type="Proteomes" id="UP000626092">
    <property type="component" value="Unassembled WGS sequence"/>
</dbReference>
<sequence>MQALSIWPSKIDFRVVPKSDMEVSQVGSSCILSTSTVRRKRWGFGDSGCQCRKSGLILVSNCLRGRKSGACFGSSQSDMKYRVFDGCLEVDVYFFSEPKKGRFRACVALAWTLEGQAIENQLVKEDSVSLDGISGKNGSCDNVDGNGNEEVDSSENGNEELESSAKEKGSENRKVGKENMKERIDVRLLAGSLRLARTVEDVEEVLKEKGELPLQVYSTIIRAFGKEKRLESAIALVQWLKGKKKHTNSSIGPNLFIYNSLLGAMKESEQFEEVEKVVNEMATEGVIPNIVTYNILIGIYIGQGKEVEALNLFEEIQKKGLSPSPASYSTALLAYRRMEDGFGALKFFVELREKYRNGCIGKDREDWETEFPKLEDFTIRICYQVMRGWLVNSGNLSTNVLKLLTEMDRVGLPTGRSEYERLVWACTREEHYIVAKELYTRIREGDSEISLSVCNHVIWLMGKAKKWWAALEIYEELLDKGPKPNHMSYELVVSHFNILLTAARRRGIWKWGVKLLNKMEEKGLKLGSREWNAVLLACSKASETSAAVQIFKRMVEQGQKPTIVSYGALLSALEKGKHYGEAQLVWENMIKLGVQPNVYAYTIMASVYAAQGKMDIVDSIIHEMVLLRIEITVITYNAIVSACAQSNMSGTAYEWYQKMKAQRISPNEVTYETLIEALTNDGKPKIAYDLYLRARNEGLNLSSKAYDSVIHSAEIYGATIDVDILGPRPQEKKKFVPIRKNLSEFCNLADVPRRSKPFVRKELYARQTDQNSNPGCSTEFNRAFLSNNPFWALQIFAAFTLVIICARTVPRMKRLWHALLNPVQELP</sequence>
<feature type="repeat" description="PPR" evidence="2">
    <location>
        <begin position="450"/>
        <end position="484"/>
    </location>
</feature>
<dbReference type="Pfam" id="PF01535">
    <property type="entry name" value="PPR"/>
    <property type="match status" value="3"/>
</dbReference>
<feature type="compositionally biased region" description="Acidic residues" evidence="3">
    <location>
        <begin position="147"/>
        <end position="162"/>
    </location>
</feature>
<feature type="region of interest" description="Disordered" evidence="3">
    <location>
        <begin position="135"/>
        <end position="177"/>
    </location>
</feature>
<feature type="compositionally biased region" description="Basic and acidic residues" evidence="3">
    <location>
        <begin position="163"/>
        <end position="177"/>
    </location>
</feature>
<dbReference type="AlphaFoldDB" id="A0A834GC08"/>
<feature type="repeat" description="PPR" evidence="2">
    <location>
        <begin position="527"/>
        <end position="561"/>
    </location>
</feature>
<dbReference type="NCBIfam" id="TIGR00756">
    <property type="entry name" value="PPR"/>
    <property type="match status" value="4"/>
</dbReference>
<keyword evidence="4" id="KW-1133">Transmembrane helix</keyword>
<protein>
    <recommendedName>
        <fullName evidence="5">PROP1-like PPR domain-containing protein</fullName>
    </recommendedName>
</protein>
<evidence type="ECO:0000256" key="2">
    <source>
        <dbReference type="PROSITE-ProRule" id="PRU00708"/>
    </source>
</evidence>
<accession>A0A834GC08</accession>
<dbReference type="EMBL" id="WJXA01000010">
    <property type="protein sequence ID" value="KAF7130774.1"/>
    <property type="molecule type" value="Genomic_DNA"/>
</dbReference>
<evidence type="ECO:0000256" key="4">
    <source>
        <dbReference type="SAM" id="Phobius"/>
    </source>
</evidence>
<evidence type="ECO:0000313" key="7">
    <source>
        <dbReference type="Proteomes" id="UP000626092"/>
    </source>
</evidence>
<proteinExistence type="predicted"/>
<dbReference type="InterPro" id="IPR033443">
    <property type="entry name" value="PROP1-like_PPR_dom"/>
</dbReference>
<feature type="repeat" description="PPR" evidence="2">
    <location>
        <begin position="632"/>
        <end position="666"/>
    </location>
</feature>
<evidence type="ECO:0000259" key="5">
    <source>
        <dbReference type="Pfam" id="PF17177"/>
    </source>
</evidence>